<dbReference type="GO" id="GO:0005886">
    <property type="term" value="C:plasma membrane"/>
    <property type="evidence" value="ECO:0007669"/>
    <property type="project" value="TreeGrafter"/>
</dbReference>
<keyword evidence="2 7" id="KW-0812">Transmembrane</keyword>
<keyword evidence="10" id="KW-1185">Reference proteome</keyword>
<dbReference type="Pfam" id="PF00028">
    <property type="entry name" value="Cadherin"/>
    <property type="match status" value="1"/>
</dbReference>
<organism evidence="9 10">
    <name type="scientific">Brenthis ino</name>
    <name type="common">lesser marbled fritillary</name>
    <dbReference type="NCBI Taxonomy" id="405034"/>
    <lineage>
        <taxon>Eukaryota</taxon>
        <taxon>Metazoa</taxon>
        <taxon>Ecdysozoa</taxon>
        <taxon>Arthropoda</taxon>
        <taxon>Hexapoda</taxon>
        <taxon>Insecta</taxon>
        <taxon>Pterygota</taxon>
        <taxon>Neoptera</taxon>
        <taxon>Endopterygota</taxon>
        <taxon>Lepidoptera</taxon>
        <taxon>Glossata</taxon>
        <taxon>Ditrysia</taxon>
        <taxon>Papilionoidea</taxon>
        <taxon>Nymphalidae</taxon>
        <taxon>Heliconiinae</taxon>
        <taxon>Argynnini</taxon>
        <taxon>Brenthis</taxon>
    </lineage>
</organism>
<dbReference type="SMART" id="SM00112">
    <property type="entry name" value="CA"/>
    <property type="match status" value="4"/>
</dbReference>
<evidence type="ECO:0000256" key="7">
    <source>
        <dbReference type="SAM" id="Phobius"/>
    </source>
</evidence>
<dbReference type="FunFam" id="2.60.40.60:FF:000262">
    <property type="entry name" value="protocadherin-23 isoform X2"/>
    <property type="match status" value="1"/>
</dbReference>
<feature type="region of interest" description="Disordered" evidence="6">
    <location>
        <begin position="1"/>
        <end position="55"/>
    </location>
</feature>
<keyword evidence="5" id="KW-0106">Calcium</keyword>
<dbReference type="SUPFAM" id="SSF49313">
    <property type="entry name" value="Cadherin-like"/>
    <property type="match status" value="4"/>
</dbReference>
<evidence type="ECO:0000313" key="9">
    <source>
        <dbReference type="EMBL" id="CAH0723036.1"/>
    </source>
</evidence>
<dbReference type="CDD" id="cd11304">
    <property type="entry name" value="Cadherin_repeat"/>
    <property type="match status" value="3"/>
</dbReference>
<evidence type="ECO:0000256" key="3">
    <source>
        <dbReference type="ARBA" id="ARBA00022989"/>
    </source>
</evidence>
<feature type="compositionally biased region" description="Gly residues" evidence="6">
    <location>
        <begin position="690"/>
        <end position="707"/>
    </location>
</feature>
<dbReference type="InterPro" id="IPR050174">
    <property type="entry name" value="Protocadherin/Cadherin-CA"/>
</dbReference>
<dbReference type="InterPro" id="IPR002126">
    <property type="entry name" value="Cadherin-like_dom"/>
</dbReference>
<dbReference type="PANTHER" id="PTHR24028:SF328">
    <property type="entry name" value="CADHERIN-3"/>
    <property type="match status" value="1"/>
</dbReference>
<evidence type="ECO:0000256" key="2">
    <source>
        <dbReference type="ARBA" id="ARBA00022692"/>
    </source>
</evidence>
<evidence type="ECO:0000256" key="1">
    <source>
        <dbReference type="ARBA" id="ARBA00004167"/>
    </source>
</evidence>
<protein>
    <recommendedName>
        <fullName evidence="8">Cadherin domain-containing protein</fullName>
    </recommendedName>
</protein>
<evidence type="ECO:0000256" key="4">
    <source>
        <dbReference type="ARBA" id="ARBA00023180"/>
    </source>
</evidence>
<evidence type="ECO:0000259" key="8">
    <source>
        <dbReference type="PROSITE" id="PS50268"/>
    </source>
</evidence>
<feature type="region of interest" description="Disordered" evidence="6">
    <location>
        <begin position="686"/>
        <end position="711"/>
    </location>
</feature>
<keyword evidence="3 7" id="KW-1133">Transmembrane helix</keyword>
<name>A0A8J9UMH8_9NEOP</name>
<dbReference type="GO" id="GO:0005509">
    <property type="term" value="F:calcium ion binding"/>
    <property type="evidence" value="ECO:0007669"/>
    <property type="project" value="UniProtKB-UniRule"/>
</dbReference>
<dbReference type="Gene3D" id="2.60.40.60">
    <property type="entry name" value="Cadherins"/>
    <property type="match status" value="5"/>
</dbReference>
<dbReference type="PANTHER" id="PTHR24028">
    <property type="entry name" value="CADHERIN-87A"/>
    <property type="match status" value="1"/>
</dbReference>
<feature type="non-terminal residue" evidence="9">
    <location>
        <position position="868"/>
    </location>
</feature>
<dbReference type="Proteomes" id="UP000838878">
    <property type="component" value="Chromosome 3"/>
</dbReference>
<dbReference type="EMBL" id="OV170223">
    <property type="protein sequence ID" value="CAH0723036.1"/>
    <property type="molecule type" value="Genomic_DNA"/>
</dbReference>
<evidence type="ECO:0000256" key="6">
    <source>
        <dbReference type="SAM" id="MobiDB-lite"/>
    </source>
</evidence>
<reference evidence="9" key="1">
    <citation type="submission" date="2021-12" db="EMBL/GenBank/DDBJ databases">
        <authorList>
            <person name="Martin H S."/>
        </authorList>
    </citation>
    <scope>NUCLEOTIDE SEQUENCE</scope>
</reference>
<dbReference type="OrthoDB" id="6250271at2759"/>
<gene>
    <name evidence="9" type="ORF">BINO364_LOCUS8912</name>
</gene>
<dbReference type="PRINTS" id="PR00205">
    <property type="entry name" value="CADHERIN"/>
</dbReference>
<feature type="transmembrane region" description="Helical" evidence="7">
    <location>
        <begin position="656"/>
        <end position="678"/>
    </location>
</feature>
<evidence type="ECO:0000256" key="5">
    <source>
        <dbReference type="PROSITE-ProRule" id="PRU00043"/>
    </source>
</evidence>
<accession>A0A8J9UMH8</accession>
<feature type="domain" description="Cadherin" evidence="8">
    <location>
        <begin position="217"/>
        <end position="323"/>
    </location>
</feature>
<keyword evidence="7" id="KW-0472">Membrane</keyword>
<feature type="region of interest" description="Disordered" evidence="6">
    <location>
        <begin position="835"/>
        <end position="854"/>
    </location>
</feature>
<dbReference type="PROSITE" id="PS50268">
    <property type="entry name" value="CADHERIN_2"/>
    <property type="match status" value="3"/>
</dbReference>
<dbReference type="GO" id="GO:0007156">
    <property type="term" value="P:homophilic cell adhesion via plasma membrane adhesion molecules"/>
    <property type="evidence" value="ECO:0007669"/>
    <property type="project" value="InterPro"/>
</dbReference>
<comment type="subcellular location">
    <subcellularLocation>
        <location evidence="1">Membrane</location>
        <topology evidence="1">Single-pass membrane protein</topology>
    </subcellularLocation>
</comment>
<keyword evidence="4" id="KW-0325">Glycoprotein</keyword>
<feature type="domain" description="Cadherin" evidence="8">
    <location>
        <begin position="119"/>
        <end position="216"/>
    </location>
</feature>
<feature type="transmembrane region" description="Helical" evidence="7">
    <location>
        <begin position="57"/>
        <end position="80"/>
    </location>
</feature>
<dbReference type="InterPro" id="IPR015919">
    <property type="entry name" value="Cadherin-like_sf"/>
</dbReference>
<proteinExistence type="predicted"/>
<sequence length="868" mass="88321">MKSASAEVSASGDRVARSAATSTGSEPLHSRAVVTRVQHPPPTPTSPGGRRRRHARAVGSMAAPLLWLAALALSATPAFLQGSTPPPALAAIALSIRSRAIQDSRCYLMNGGAVESFFISEDTPVGSIIGTLSVNGDPNELSGDILLSIQEKNPAVALVAGSKNMTLTRALDREEQIGPSSVYVNVRCDRRHTSDPSFVIPVSVRVWDVNDNAPAWRGAPYRARVSELAAVGARVVAAPAVDPDQAGPHATVHYAVLPGPDSEYVRFASALDSTVVVARPLDYEARRNFTVRLRARDAGRPPRHSDATLTVEVLDADDQNPKFDHDHYTALVPDDVHDGTPLETRPAPVRARDQDAGIDAPVTYAASGAGAALLRVAPATAALAAAAALRAADLPLTLVLKATQVDNPDRYALATLTLQRASAGAGSAGAGAGGAVAGGARAGGAGAVRFARRAYSAAVAETAPPGTVLLALSATAPSGQPLQYYVSERGFLEQFAISGAGDVVLRRALPRDAAAAYRYQVMATDGITNDTASINITVQRVNEWEPRFRHAHYEFLLAPGAAGAGEAVRVGRLHVFDGDPEDNVTLHLSGPDASRLLSVNAAGEVFVRRAALAAAAAELHVVATAVDSGDPPRQTSVPVVVRVASAAARRGAGAPLLAAFTAALALLALLVAALLLYLCRLKRKRQVKDGGSGGGGPGVGGGGGAGAGEKPAALSSTLSTATSASLQSVSAGASSILAASTTSLDRAPHAQHPPAPQHSAAANTAVSVNGNVRSAGAGVTVATGAGVTGATGASVTGATGAAGAGALSDHLQAGAGRSGVAWPSATIPARVKRLSWDDAQPGPGPERRAPAEATNASVADHMNLTVYF</sequence>
<evidence type="ECO:0000313" key="10">
    <source>
        <dbReference type="Proteomes" id="UP000838878"/>
    </source>
</evidence>
<dbReference type="AlphaFoldDB" id="A0A8J9UMH8"/>
<feature type="domain" description="Cadherin" evidence="8">
    <location>
        <begin position="451"/>
        <end position="548"/>
    </location>
</feature>